<feature type="transmembrane region" description="Helical" evidence="14">
    <location>
        <begin position="57"/>
        <end position="75"/>
    </location>
</feature>
<dbReference type="GO" id="GO:0046677">
    <property type="term" value="P:response to antibiotic"/>
    <property type="evidence" value="ECO:0007669"/>
    <property type="project" value="UniProtKB-KW"/>
</dbReference>
<feature type="transmembrane region" description="Helical" evidence="14">
    <location>
        <begin position="273"/>
        <end position="293"/>
    </location>
</feature>
<comment type="subcellular location">
    <subcellularLocation>
        <location evidence="1">Cell membrane</location>
        <topology evidence="1">Multi-pass membrane protein</topology>
    </subcellularLocation>
</comment>
<comment type="similarity">
    <text evidence="2">Belongs to the LPG synthase family.</text>
</comment>
<feature type="transmembrane region" description="Helical" evidence="14">
    <location>
        <begin position="404"/>
        <end position="423"/>
    </location>
</feature>
<evidence type="ECO:0000256" key="6">
    <source>
        <dbReference type="ARBA" id="ARBA00022679"/>
    </source>
</evidence>
<feature type="transmembrane region" description="Helical" evidence="14">
    <location>
        <begin position="137"/>
        <end position="159"/>
    </location>
</feature>
<name>A0A286G491_9PROT</name>
<evidence type="ECO:0000256" key="4">
    <source>
        <dbReference type="ARBA" id="ARBA00021546"/>
    </source>
</evidence>
<evidence type="ECO:0000256" key="5">
    <source>
        <dbReference type="ARBA" id="ARBA00022475"/>
    </source>
</evidence>
<dbReference type="EC" id="2.3.2.3" evidence="3"/>
<keyword evidence="11" id="KW-0046">Antibiotic resistance</keyword>
<dbReference type="Pfam" id="PF03706">
    <property type="entry name" value="LPG_synthase_TM"/>
    <property type="match status" value="1"/>
</dbReference>
<comment type="catalytic activity">
    <reaction evidence="13">
        <text>L-lysyl-tRNA(Lys) + a 1,2-diacyl-sn-glycero-3-phospho-(1'-sn-glycerol) = a 1,2-diacyl-sn-glycero-3-phospho-1'-(3'-O-L-lysyl)-sn-glycerol + tRNA(Lys)</text>
        <dbReference type="Rhea" id="RHEA:10668"/>
        <dbReference type="Rhea" id="RHEA-COMP:9696"/>
        <dbReference type="Rhea" id="RHEA-COMP:9697"/>
        <dbReference type="ChEBI" id="CHEBI:64716"/>
        <dbReference type="ChEBI" id="CHEBI:75792"/>
        <dbReference type="ChEBI" id="CHEBI:78442"/>
        <dbReference type="ChEBI" id="CHEBI:78529"/>
        <dbReference type="EC" id="2.3.2.3"/>
    </reaction>
</comment>
<keyword evidence="6 16" id="KW-0808">Transferase</keyword>
<organism evidence="16 17">
    <name type="scientific">Caenispirillum bisanense</name>
    <dbReference type="NCBI Taxonomy" id="414052"/>
    <lineage>
        <taxon>Bacteria</taxon>
        <taxon>Pseudomonadati</taxon>
        <taxon>Pseudomonadota</taxon>
        <taxon>Alphaproteobacteria</taxon>
        <taxon>Rhodospirillales</taxon>
        <taxon>Novispirillaceae</taxon>
        <taxon>Caenispirillum</taxon>
    </lineage>
</organism>
<evidence type="ECO:0000259" key="15">
    <source>
        <dbReference type="Pfam" id="PF09924"/>
    </source>
</evidence>
<dbReference type="GO" id="GO:0005886">
    <property type="term" value="C:plasma membrane"/>
    <property type="evidence" value="ECO:0007669"/>
    <property type="project" value="UniProtKB-SubCell"/>
</dbReference>
<evidence type="ECO:0000313" key="16">
    <source>
        <dbReference type="EMBL" id="SOD90351.1"/>
    </source>
</evidence>
<dbReference type="GO" id="GO:0006629">
    <property type="term" value="P:lipid metabolic process"/>
    <property type="evidence" value="ECO:0007669"/>
    <property type="project" value="UniProtKB-KW"/>
</dbReference>
<feature type="transmembrane region" description="Helical" evidence="14">
    <location>
        <begin position="12"/>
        <end position="37"/>
    </location>
</feature>
<sequence length="862" mass="91498">MSSLEPSLPQRLLSPAVIRPLAAVASLLAFGLALWVIHHEASAITWDEIHAGMRRVGAGDVLIGLALTAVSYLALTVFDHMGLRHCGASVPYRQVVPAAFIAQAISHTAGFAALTGTSIRLRFYSNLGVGPVDVARVMVFCSISIGLGAAVVGAVGAVAEPVRLAAALTLPVPVVNLIGAGLLLGVGVYVGAAMLRTDIAFRGWRVRLPALKVTLAQVALSTLDWTAAGAVLYVLLPDGLPVSLLGFLGLYAIALMAGVVSHVPGGVGVFEGLLLLFLPGVPAADVLTAMILYRLLYNVLPLVLAVVLLVAIELAQKRAAAQSTLRRLAGVSRRLAPPAFAMLTVVAGLVMLVSSATPAAPGRIEMLSGILPLGVVEASHVLGSVVGLLCLVLARGLMRRLDSAWFGVMALAIGAVLLSLLKGWDWEEASFMLVLAVLLGLARPLFDRHGSLLHQPLTPGWLAAVTVALAASGWLGWFTWSHGEYAAFDLWTFAFDAEAPRVLRASVVAAAVALVLLVMRFTGPAAQRPRPASDDDLARAAAIVAGASESQANLALLGDKSFLFSEAGDAFLMYGASGRSLVAMGDPVGNPAAAADLVWSFRELCDRTGAWPVFYQIRPDTLPLYLDLGLRFVKLGEEAVVRLPDFSLAGQARSALRYGHRRAGRDGATFEMVPAGAVDDALMAEMAAVSQAWMGSRRAREKRFSLGCFDETYLRRFPVALARREGRLIAFANLWPGGDQRELTVDLMRHAPDAGYGIMDFLFVEIILWAKAEGWESFSLGMAPLAGLPDNPLAPIWSRVGTMIFERSEGLYNFQGVRVYKEKYAPQWRPRFLAAPAGPALLKVAVDVASLIGGGFRGVIAK</sequence>
<accession>A0A286G491</accession>
<evidence type="ECO:0000256" key="8">
    <source>
        <dbReference type="ARBA" id="ARBA00022989"/>
    </source>
</evidence>
<dbReference type="Pfam" id="PF09924">
    <property type="entry name" value="LPG_synthase_C"/>
    <property type="match status" value="1"/>
</dbReference>
<evidence type="ECO:0000256" key="7">
    <source>
        <dbReference type="ARBA" id="ARBA00022692"/>
    </source>
</evidence>
<evidence type="ECO:0000256" key="9">
    <source>
        <dbReference type="ARBA" id="ARBA00023098"/>
    </source>
</evidence>
<keyword evidence="5" id="KW-1003">Cell membrane</keyword>
<gene>
    <name evidence="16" type="ORF">SAMN05421508_101522</name>
</gene>
<evidence type="ECO:0000256" key="12">
    <source>
        <dbReference type="ARBA" id="ARBA00031899"/>
    </source>
</evidence>
<feature type="transmembrane region" description="Helical" evidence="14">
    <location>
        <begin position="165"/>
        <end position="192"/>
    </location>
</feature>
<evidence type="ECO:0000256" key="2">
    <source>
        <dbReference type="ARBA" id="ARBA00008627"/>
    </source>
</evidence>
<keyword evidence="9" id="KW-0443">Lipid metabolism</keyword>
<feature type="transmembrane region" description="Helical" evidence="14">
    <location>
        <begin position="369"/>
        <end position="392"/>
    </location>
</feature>
<dbReference type="PANTHER" id="PTHR34697:SF2">
    <property type="entry name" value="PHOSPHATIDYLGLYCEROL LYSYLTRANSFERASE"/>
    <property type="match status" value="1"/>
</dbReference>
<dbReference type="InterPro" id="IPR022791">
    <property type="entry name" value="L-PG_synthase/AglD"/>
</dbReference>
<keyword evidence="8 14" id="KW-1133">Transmembrane helix</keyword>
<dbReference type="InterPro" id="IPR051211">
    <property type="entry name" value="PG_lysyltransferase"/>
</dbReference>
<dbReference type="RefSeq" id="WP_176524992.1">
    <property type="nucleotide sequence ID" value="NZ_OCNJ01000001.1"/>
</dbReference>
<dbReference type="InterPro" id="IPR016181">
    <property type="entry name" value="Acyl_CoA_acyltransferase"/>
</dbReference>
<feature type="transmembrane region" description="Helical" evidence="14">
    <location>
        <begin position="213"/>
        <end position="236"/>
    </location>
</feature>
<feature type="transmembrane region" description="Helical" evidence="14">
    <location>
        <begin position="335"/>
        <end position="357"/>
    </location>
</feature>
<keyword evidence="7 14" id="KW-0812">Transmembrane</keyword>
<feature type="transmembrane region" description="Helical" evidence="14">
    <location>
        <begin position="502"/>
        <end position="521"/>
    </location>
</feature>
<feature type="domain" description="Phosphatidylglycerol lysyltransferase C-terminal" evidence="15">
    <location>
        <begin position="547"/>
        <end position="834"/>
    </location>
</feature>
<evidence type="ECO:0000256" key="11">
    <source>
        <dbReference type="ARBA" id="ARBA00023251"/>
    </source>
</evidence>
<evidence type="ECO:0000313" key="17">
    <source>
        <dbReference type="Proteomes" id="UP000219621"/>
    </source>
</evidence>
<dbReference type="EMBL" id="OCNJ01000001">
    <property type="protein sequence ID" value="SOD90351.1"/>
    <property type="molecule type" value="Genomic_DNA"/>
</dbReference>
<keyword evidence="17" id="KW-1185">Reference proteome</keyword>
<evidence type="ECO:0000256" key="1">
    <source>
        <dbReference type="ARBA" id="ARBA00004651"/>
    </source>
</evidence>
<evidence type="ECO:0000256" key="10">
    <source>
        <dbReference type="ARBA" id="ARBA00023136"/>
    </source>
</evidence>
<feature type="transmembrane region" description="Helical" evidence="14">
    <location>
        <begin position="242"/>
        <end position="261"/>
    </location>
</feature>
<feature type="transmembrane region" description="Helical" evidence="14">
    <location>
        <begin position="95"/>
        <end position="116"/>
    </location>
</feature>
<feature type="transmembrane region" description="Helical" evidence="14">
    <location>
        <begin position="458"/>
        <end position="482"/>
    </location>
</feature>
<protein>
    <recommendedName>
        <fullName evidence="4">Phosphatidylglycerol lysyltransferase</fullName>
        <ecNumber evidence="3">2.3.2.3</ecNumber>
    </recommendedName>
    <alternativeName>
        <fullName evidence="12">Lysylphosphatidylglycerol synthase</fullName>
    </alternativeName>
</protein>
<dbReference type="GO" id="GO:0050071">
    <property type="term" value="F:phosphatidylglycerol lysyltransferase activity"/>
    <property type="evidence" value="ECO:0007669"/>
    <property type="project" value="UniProtKB-EC"/>
</dbReference>
<reference evidence="16 17" key="1">
    <citation type="submission" date="2017-09" db="EMBL/GenBank/DDBJ databases">
        <authorList>
            <person name="Ehlers B."/>
            <person name="Leendertz F.H."/>
        </authorList>
    </citation>
    <scope>NUCLEOTIDE SEQUENCE [LARGE SCALE GENOMIC DNA]</scope>
    <source>
        <strain evidence="16 17">USBA 140</strain>
    </source>
</reference>
<dbReference type="SUPFAM" id="SSF55729">
    <property type="entry name" value="Acyl-CoA N-acyltransferases (Nat)"/>
    <property type="match status" value="1"/>
</dbReference>
<keyword evidence="10 14" id="KW-0472">Membrane</keyword>
<evidence type="ECO:0000256" key="13">
    <source>
        <dbReference type="ARBA" id="ARBA00047540"/>
    </source>
</evidence>
<dbReference type="AlphaFoldDB" id="A0A286G491"/>
<dbReference type="InterPro" id="IPR024320">
    <property type="entry name" value="LPG_synthase_C"/>
</dbReference>
<evidence type="ECO:0000256" key="14">
    <source>
        <dbReference type="SAM" id="Phobius"/>
    </source>
</evidence>
<feature type="transmembrane region" description="Helical" evidence="14">
    <location>
        <begin position="299"/>
        <end position="315"/>
    </location>
</feature>
<proteinExistence type="inferred from homology"/>
<evidence type="ECO:0000256" key="3">
    <source>
        <dbReference type="ARBA" id="ARBA00012014"/>
    </source>
</evidence>
<dbReference type="Proteomes" id="UP000219621">
    <property type="component" value="Unassembled WGS sequence"/>
</dbReference>
<dbReference type="NCBIfam" id="NF033480">
    <property type="entry name" value="bifunc_MprF"/>
    <property type="match status" value="1"/>
</dbReference>
<dbReference type="GO" id="GO:0055091">
    <property type="term" value="P:phospholipid homeostasis"/>
    <property type="evidence" value="ECO:0007669"/>
    <property type="project" value="TreeGrafter"/>
</dbReference>
<dbReference type="PANTHER" id="PTHR34697">
    <property type="entry name" value="PHOSPHATIDYLGLYCEROL LYSYLTRANSFERASE"/>
    <property type="match status" value="1"/>
</dbReference>